<dbReference type="PANTHER" id="PTHR31465:SF7">
    <property type="entry name" value="SPHINGOID LONG-CHAIN BASE TRANSPORTER RSB1"/>
    <property type="match status" value="1"/>
</dbReference>
<dbReference type="InterPro" id="IPR007568">
    <property type="entry name" value="RTA1"/>
</dbReference>
<evidence type="ECO:0000256" key="2">
    <source>
        <dbReference type="ARBA" id="ARBA00022692"/>
    </source>
</evidence>
<feature type="transmembrane region" description="Helical" evidence="5">
    <location>
        <begin position="132"/>
        <end position="154"/>
    </location>
</feature>
<evidence type="ECO:0000256" key="3">
    <source>
        <dbReference type="ARBA" id="ARBA00022989"/>
    </source>
</evidence>
<accession>A0ABR0EX39</accession>
<dbReference type="Pfam" id="PF04479">
    <property type="entry name" value="RTA1"/>
    <property type="match status" value="1"/>
</dbReference>
<protein>
    <recommendedName>
        <fullName evidence="8">Sphingoid long-chain base transporter RSB1</fullName>
    </recommendedName>
</protein>
<feature type="transmembrane region" description="Helical" evidence="5">
    <location>
        <begin position="228"/>
        <end position="247"/>
    </location>
</feature>
<dbReference type="Proteomes" id="UP001305779">
    <property type="component" value="Unassembled WGS sequence"/>
</dbReference>
<keyword evidence="3 5" id="KW-1133">Transmembrane helix</keyword>
<gene>
    <name evidence="6" type="ORF">PRZ48_004174</name>
</gene>
<proteinExistence type="predicted"/>
<feature type="transmembrane region" description="Helical" evidence="5">
    <location>
        <begin position="31"/>
        <end position="54"/>
    </location>
</feature>
<comment type="subcellular location">
    <subcellularLocation>
        <location evidence="1">Membrane</location>
        <topology evidence="1">Multi-pass membrane protein</topology>
    </subcellularLocation>
</comment>
<feature type="transmembrane region" description="Helical" evidence="5">
    <location>
        <begin position="61"/>
        <end position="81"/>
    </location>
</feature>
<dbReference type="PANTHER" id="PTHR31465">
    <property type="entry name" value="PROTEIN RTA1-RELATED"/>
    <property type="match status" value="1"/>
</dbReference>
<keyword evidence="4 5" id="KW-0472">Membrane</keyword>
<dbReference type="EMBL" id="JAXOVC010000002">
    <property type="protein sequence ID" value="KAK4506209.1"/>
    <property type="molecule type" value="Genomic_DNA"/>
</dbReference>
<evidence type="ECO:0008006" key="8">
    <source>
        <dbReference type="Google" id="ProtNLM"/>
    </source>
</evidence>
<evidence type="ECO:0000256" key="5">
    <source>
        <dbReference type="SAM" id="Phobius"/>
    </source>
</evidence>
<keyword evidence="7" id="KW-1185">Reference proteome</keyword>
<evidence type="ECO:0000313" key="7">
    <source>
        <dbReference type="Proteomes" id="UP001305779"/>
    </source>
</evidence>
<sequence length="307" mass="33559">MSNVPAVDPPTNCTLQTCPVATSFYSYRINLAANLAFLILFSLLTLSYLAIWLLIRRGHTYATVMILGTISEIIGYAGRVWSYYDQWNETPYLIQIICLTIAPAFYSAGVYLCLAGIVRVFGEGNSRVRPLWYTYIFVPCDVIALVLQAAGGALAATSIDGASDAAELNTGVDILLAGLSWQVFTLTCFIVLCGDLAWRIRRRCRAMGADVALSQDPESVGIRKPKRFQYFLGALALATILILWRCAYRVAELNDGFSGPITYKQGLFIGFEGVLIIVAATLMVVAHPIVCLRGNVIGNSEKTTDKA</sequence>
<keyword evidence="2 5" id="KW-0812">Transmembrane</keyword>
<evidence type="ECO:0000313" key="6">
    <source>
        <dbReference type="EMBL" id="KAK4506209.1"/>
    </source>
</evidence>
<comment type="caution">
    <text evidence="6">The sequence shown here is derived from an EMBL/GenBank/DDBJ whole genome shotgun (WGS) entry which is preliminary data.</text>
</comment>
<evidence type="ECO:0000256" key="4">
    <source>
        <dbReference type="ARBA" id="ARBA00023136"/>
    </source>
</evidence>
<name>A0ABR0EX39_ZASCE</name>
<feature type="transmembrane region" description="Helical" evidence="5">
    <location>
        <begin position="174"/>
        <end position="198"/>
    </location>
</feature>
<feature type="transmembrane region" description="Helical" evidence="5">
    <location>
        <begin position="267"/>
        <end position="292"/>
    </location>
</feature>
<evidence type="ECO:0000256" key="1">
    <source>
        <dbReference type="ARBA" id="ARBA00004141"/>
    </source>
</evidence>
<reference evidence="6 7" key="1">
    <citation type="journal article" date="2023" name="G3 (Bethesda)">
        <title>A chromosome-level genome assembly of Zasmidium syzygii isolated from banana leaves.</title>
        <authorList>
            <person name="van Westerhoven A.C."/>
            <person name="Mehrabi R."/>
            <person name="Talebi R."/>
            <person name="Steentjes M.B.F."/>
            <person name="Corcolon B."/>
            <person name="Chong P.A."/>
            <person name="Kema G.H.J."/>
            <person name="Seidl M.F."/>
        </authorList>
    </citation>
    <scope>NUCLEOTIDE SEQUENCE [LARGE SCALE GENOMIC DNA]</scope>
    <source>
        <strain evidence="6 7">P124</strain>
    </source>
</reference>
<feature type="transmembrane region" description="Helical" evidence="5">
    <location>
        <begin position="93"/>
        <end position="120"/>
    </location>
</feature>
<organism evidence="6 7">
    <name type="scientific">Zasmidium cellare</name>
    <name type="common">Wine cellar mold</name>
    <name type="synonym">Racodium cellare</name>
    <dbReference type="NCBI Taxonomy" id="395010"/>
    <lineage>
        <taxon>Eukaryota</taxon>
        <taxon>Fungi</taxon>
        <taxon>Dikarya</taxon>
        <taxon>Ascomycota</taxon>
        <taxon>Pezizomycotina</taxon>
        <taxon>Dothideomycetes</taxon>
        <taxon>Dothideomycetidae</taxon>
        <taxon>Mycosphaerellales</taxon>
        <taxon>Mycosphaerellaceae</taxon>
        <taxon>Zasmidium</taxon>
    </lineage>
</organism>